<sequence length="294" mass="32033">MNALTLFGPLRARATQRPLSLAAAVVVLALFLLGTLPHTAAAQGANAEDPDASPVWQQLRTSLFQQRPIATGDDAQIGLEAPVRAEDAAIVPISVSTRFEQTPERYVRKLWLVIDNNPSPVGAVFTFTPESGKADIETRVRVDAYTHVRAIAELNTGELMMSTRFVKASGGCSAPPGKDQAAAMATLGKMRFRVDGDVRARQPVLAQLMISHPNNSGLVMDQLTRHFTPAHFVRRIDVSYAGKPILTAEVDFSISENPNFRFYFVPEGEGELRAEVVDTDDLHFDTAVRLQPGS</sequence>
<dbReference type="InterPro" id="IPR038162">
    <property type="entry name" value="SoxY_sf"/>
</dbReference>
<dbReference type="Pfam" id="PF13501">
    <property type="entry name" value="SoxY"/>
    <property type="match status" value="1"/>
</dbReference>
<dbReference type="KEGG" id="thu:AC731_004790"/>
<evidence type="ECO:0000313" key="3">
    <source>
        <dbReference type="EMBL" id="AMO36309.1"/>
    </source>
</evidence>
<accession>A0A127K2X6</accession>
<evidence type="ECO:0000259" key="1">
    <source>
        <dbReference type="Pfam" id="PF08770"/>
    </source>
</evidence>
<gene>
    <name evidence="3" type="ORF">AC731_004790</name>
</gene>
<dbReference type="RefSeq" id="WP_048709634.1">
    <property type="nucleotide sequence ID" value="NZ_CP014646.1"/>
</dbReference>
<dbReference type="InterPro" id="IPR014880">
    <property type="entry name" value="SoxZ_dom"/>
</dbReference>
<dbReference type="STRING" id="1134435.AC731_004790"/>
<dbReference type="Gene3D" id="2.60.40.10">
    <property type="entry name" value="Immunoglobulins"/>
    <property type="match status" value="1"/>
</dbReference>
<dbReference type="InterPro" id="IPR030831">
    <property type="entry name" value="Fuse-rel_SoxYZ"/>
</dbReference>
<feature type="domain" description="Sulphur oxidation protein SoxZ" evidence="1">
    <location>
        <begin position="199"/>
        <end position="286"/>
    </location>
</feature>
<name>A0A127K2X6_9RHOO</name>
<dbReference type="Proteomes" id="UP000036902">
    <property type="component" value="Chromosome"/>
</dbReference>
<dbReference type="InterPro" id="IPR014756">
    <property type="entry name" value="Ig_E-set"/>
</dbReference>
<evidence type="ECO:0000313" key="4">
    <source>
        <dbReference type="Proteomes" id="UP000036902"/>
    </source>
</evidence>
<dbReference type="NCBIfam" id="TIGR04557">
    <property type="entry name" value="fuse_rel_SoxYZ"/>
    <property type="match status" value="1"/>
</dbReference>
<dbReference type="AlphaFoldDB" id="A0A127K2X6"/>
<protein>
    <submittedName>
        <fullName evidence="3">Quinoprotein dehydrogenase-associated SoxYZ-like carrier</fullName>
    </submittedName>
</protein>
<keyword evidence="4" id="KW-1185">Reference proteome</keyword>
<organism evidence="3 4">
    <name type="scientific">Thauera humireducens</name>
    <dbReference type="NCBI Taxonomy" id="1134435"/>
    <lineage>
        <taxon>Bacteria</taxon>
        <taxon>Pseudomonadati</taxon>
        <taxon>Pseudomonadota</taxon>
        <taxon>Betaproteobacteria</taxon>
        <taxon>Rhodocyclales</taxon>
        <taxon>Zoogloeaceae</taxon>
        <taxon>Thauera</taxon>
    </lineage>
</organism>
<reference evidence="4" key="1">
    <citation type="submission" date="2016-03" db="EMBL/GenBank/DDBJ databases">
        <authorList>
            <person name="Ma C."/>
            <person name="Zhou S."/>
            <person name="Yang G."/>
        </authorList>
    </citation>
    <scope>NUCLEOTIDE SEQUENCE [LARGE SCALE GENOMIC DNA]</scope>
    <source>
        <strain evidence="4">SgZ-1</strain>
    </source>
</reference>
<dbReference type="Gene3D" id="2.60.40.2470">
    <property type="entry name" value="SoxY domain"/>
    <property type="match status" value="1"/>
</dbReference>
<dbReference type="SUPFAM" id="SSF81296">
    <property type="entry name" value="E set domains"/>
    <property type="match status" value="1"/>
</dbReference>
<dbReference type="InterPro" id="IPR032711">
    <property type="entry name" value="SoxY"/>
</dbReference>
<feature type="domain" description="Ig-like SoxY" evidence="2">
    <location>
        <begin position="63"/>
        <end position="172"/>
    </location>
</feature>
<evidence type="ECO:0000259" key="2">
    <source>
        <dbReference type="Pfam" id="PF13501"/>
    </source>
</evidence>
<dbReference type="Pfam" id="PF08770">
    <property type="entry name" value="SoxZ"/>
    <property type="match status" value="1"/>
</dbReference>
<dbReference type="EMBL" id="CP014646">
    <property type="protein sequence ID" value="AMO36309.1"/>
    <property type="molecule type" value="Genomic_DNA"/>
</dbReference>
<dbReference type="InterPro" id="IPR013783">
    <property type="entry name" value="Ig-like_fold"/>
</dbReference>
<proteinExistence type="predicted"/>